<organism evidence="2 3">
    <name type="scientific">Setaria viridis</name>
    <name type="common">Green bristlegrass</name>
    <name type="synonym">Setaria italica subsp. viridis</name>
    <dbReference type="NCBI Taxonomy" id="4556"/>
    <lineage>
        <taxon>Eukaryota</taxon>
        <taxon>Viridiplantae</taxon>
        <taxon>Streptophyta</taxon>
        <taxon>Embryophyta</taxon>
        <taxon>Tracheophyta</taxon>
        <taxon>Spermatophyta</taxon>
        <taxon>Magnoliopsida</taxon>
        <taxon>Liliopsida</taxon>
        <taxon>Poales</taxon>
        <taxon>Poaceae</taxon>
        <taxon>PACMAD clade</taxon>
        <taxon>Panicoideae</taxon>
        <taxon>Panicodae</taxon>
        <taxon>Paniceae</taxon>
        <taxon>Cenchrinae</taxon>
        <taxon>Setaria</taxon>
    </lineage>
</organism>
<proteinExistence type="predicted"/>
<gene>
    <name evidence="2" type="ORF">SEVIR_7G311300v2</name>
</gene>
<evidence type="ECO:0000256" key="1">
    <source>
        <dbReference type="SAM" id="MobiDB-lite"/>
    </source>
</evidence>
<name>A0A4U6TYN3_SETVI</name>
<evidence type="ECO:0000313" key="3">
    <source>
        <dbReference type="Proteomes" id="UP000298652"/>
    </source>
</evidence>
<keyword evidence="3" id="KW-1185">Reference proteome</keyword>
<accession>A0A4U6TYN3</accession>
<dbReference type="EMBL" id="CM016558">
    <property type="protein sequence ID" value="TKW07502.1"/>
    <property type="molecule type" value="Genomic_DNA"/>
</dbReference>
<dbReference type="Proteomes" id="UP000298652">
    <property type="component" value="Chromosome 7"/>
</dbReference>
<feature type="compositionally biased region" description="Basic and acidic residues" evidence="1">
    <location>
        <begin position="1"/>
        <end position="31"/>
    </location>
</feature>
<feature type="region of interest" description="Disordered" evidence="1">
    <location>
        <begin position="1"/>
        <end position="71"/>
    </location>
</feature>
<evidence type="ECO:0000313" key="2">
    <source>
        <dbReference type="EMBL" id="TKW07502.1"/>
    </source>
</evidence>
<reference evidence="2" key="1">
    <citation type="submission" date="2019-03" db="EMBL/GenBank/DDBJ databases">
        <title>WGS assembly of Setaria viridis.</title>
        <authorList>
            <person name="Huang P."/>
            <person name="Jenkins J."/>
            <person name="Grimwood J."/>
            <person name="Barry K."/>
            <person name="Healey A."/>
            <person name="Mamidi S."/>
            <person name="Sreedasyam A."/>
            <person name="Shu S."/>
            <person name="Feldman M."/>
            <person name="Wu J."/>
            <person name="Yu Y."/>
            <person name="Chen C."/>
            <person name="Johnson J."/>
            <person name="Rokhsar D."/>
            <person name="Baxter I."/>
            <person name="Schmutz J."/>
            <person name="Brutnell T."/>
            <person name="Kellogg E."/>
        </authorList>
    </citation>
    <scope>NUCLEOTIDE SEQUENCE [LARGE SCALE GENOMIC DNA]</scope>
</reference>
<feature type="compositionally biased region" description="Polar residues" evidence="1">
    <location>
        <begin position="56"/>
        <end position="71"/>
    </location>
</feature>
<protein>
    <submittedName>
        <fullName evidence="2">Uncharacterized protein</fullName>
    </submittedName>
</protein>
<sequence>MTELIGSREHGIKRLEDFTSEKARQEAKSRCMADGQGVPGYRGEPSSLHQPCSPATWGTWTLTPSSPDHKT</sequence>
<dbReference type="Gramene" id="TKW07502">
    <property type="protein sequence ID" value="TKW07502"/>
    <property type="gene ID" value="SEVIR_7G311300v2"/>
</dbReference>
<dbReference type="AlphaFoldDB" id="A0A4U6TYN3"/>